<evidence type="ECO:0000313" key="2">
    <source>
        <dbReference type="EMBL" id="KAK7275592.1"/>
    </source>
</evidence>
<proteinExistence type="predicted"/>
<dbReference type="InterPro" id="IPR002156">
    <property type="entry name" value="RNaseH_domain"/>
</dbReference>
<dbReference type="GO" id="GO:0003676">
    <property type="term" value="F:nucleic acid binding"/>
    <property type="evidence" value="ECO:0007669"/>
    <property type="project" value="InterPro"/>
</dbReference>
<dbReference type="InterPro" id="IPR012337">
    <property type="entry name" value="RNaseH-like_sf"/>
</dbReference>
<keyword evidence="3" id="KW-1185">Reference proteome</keyword>
<dbReference type="AlphaFoldDB" id="A0AAN9FFN9"/>
<name>A0AAN9FFN9_CROPI</name>
<dbReference type="PANTHER" id="PTHR47723">
    <property type="entry name" value="OS05G0353850 PROTEIN"/>
    <property type="match status" value="1"/>
</dbReference>
<dbReference type="EMBL" id="JAYWIO010000003">
    <property type="protein sequence ID" value="KAK7275592.1"/>
    <property type="molecule type" value="Genomic_DNA"/>
</dbReference>
<reference evidence="2 3" key="1">
    <citation type="submission" date="2024-01" db="EMBL/GenBank/DDBJ databases">
        <title>The genomes of 5 underutilized Papilionoideae crops provide insights into root nodulation and disease resistanc.</title>
        <authorList>
            <person name="Yuan L."/>
        </authorList>
    </citation>
    <scope>NUCLEOTIDE SEQUENCE [LARGE SCALE GENOMIC DNA]</scope>
    <source>
        <strain evidence="2">ZHUSHIDOU_FW_LH</strain>
        <tissue evidence="2">Leaf</tissue>
    </source>
</reference>
<evidence type="ECO:0000313" key="3">
    <source>
        <dbReference type="Proteomes" id="UP001372338"/>
    </source>
</evidence>
<dbReference type="Gene3D" id="3.30.420.10">
    <property type="entry name" value="Ribonuclease H-like superfamily/Ribonuclease H"/>
    <property type="match status" value="1"/>
</dbReference>
<dbReference type="PANTHER" id="PTHR47723:SF19">
    <property type="entry name" value="POLYNUCLEOTIDYL TRANSFERASE, RIBONUCLEASE H-LIKE SUPERFAMILY PROTEIN"/>
    <property type="match status" value="1"/>
</dbReference>
<dbReference type="InterPro" id="IPR053151">
    <property type="entry name" value="RNase_H-like"/>
</dbReference>
<dbReference type="InterPro" id="IPR044730">
    <property type="entry name" value="RNase_H-like_dom_plant"/>
</dbReference>
<dbReference type="InterPro" id="IPR036397">
    <property type="entry name" value="RNaseH_sf"/>
</dbReference>
<dbReference type="GO" id="GO:0004523">
    <property type="term" value="F:RNA-DNA hybrid ribonuclease activity"/>
    <property type="evidence" value="ECO:0007669"/>
    <property type="project" value="InterPro"/>
</dbReference>
<dbReference type="SUPFAM" id="SSF53098">
    <property type="entry name" value="Ribonuclease H-like"/>
    <property type="match status" value="1"/>
</dbReference>
<protein>
    <recommendedName>
        <fullName evidence="1">RNase H type-1 domain-containing protein</fullName>
    </recommendedName>
</protein>
<feature type="domain" description="RNase H type-1" evidence="1">
    <location>
        <begin position="6"/>
        <end position="66"/>
    </location>
</feature>
<dbReference type="CDD" id="cd06222">
    <property type="entry name" value="RNase_H_like"/>
    <property type="match status" value="1"/>
</dbReference>
<dbReference type="Proteomes" id="UP001372338">
    <property type="component" value="Unassembled WGS sequence"/>
</dbReference>
<accession>A0AAN9FFN9</accession>
<dbReference type="Pfam" id="PF13456">
    <property type="entry name" value="RVT_3"/>
    <property type="match status" value="1"/>
</dbReference>
<sequence length="119" mass="13107">MVRIDMDGSYLGEEKRAGFGGVIRDNNGSWIVGFSSFLGDCAILLVELLGMRHGLALVWEKVIHDIRKFLSLGWIALVQHNLREANSVTNFLAKLGVRSSTSLTSNSPQDCSSLLLLMQ</sequence>
<organism evidence="2 3">
    <name type="scientific">Crotalaria pallida</name>
    <name type="common">Smooth rattlebox</name>
    <name type="synonym">Crotalaria striata</name>
    <dbReference type="NCBI Taxonomy" id="3830"/>
    <lineage>
        <taxon>Eukaryota</taxon>
        <taxon>Viridiplantae</taxon>
        <taxon>Streptophyta</taxon>
        <taxon>Embryophyta</taxon>
        <taxon>Tracheophyta</taxon>
        <taxon>Spermatophyta</taxon>
        <taxon>Magnoliopsida</taxon>
        <taxon>eudicotyledons</taxon>
        <taxon>Gunneridae</taxon>
        <taxon>Pentapetalae</taxon>
        <taxon>rosids</taxon>
        <taxon>fabids</taxon>
        <taxon>Fabales</taxon>
        <taxon>Fabaceae</taxon>
        <taxon>Papilionoideae</taxon>
        <taxon>50 kb inversion clade</taxon>
        <taxon>genistoids sensu lato</taxon>
        <taxon>core genistoids</taxon>
        <taxon>Crotalarieae</taxon>
        <taxon>Crotalaria</taxon>
    </lineage>
</organism>
<evidence type="ECO:0000259" key="1">
    <source>
        <dbReference type="Pfam" id="PF13456"/>
    </source>
</evidence>
<comment type="caution">
    <text evidence="2">The sequence shown here is derived from an EMBL/GenBank/DDBJ whole genome shotgun (WGS) entry which is preliminary data.</text>
</comment>
<gene>
    <name evidence="2" type="ORF">RIF29_16711</name>
</gene>